<sequence>MIFTTNNNPYTRSGVLGITDFKKRIERYTVQSGKLKDSIHDMSISLPKRNRIPMYNIVAFDREKGLDTALVSTPKMIDSTFEAFDMSVRIGVLSKIRIENTDCLQTDLFNEHMLRIDRCNVSIVLNDLIYRLDNESAE</sequence>
<reference evidence="1 2" key="1">
    <citation type="journal article" date="2024" name="BMC Biol.">
        <title>Comparative genomics of Ascetosporea gives new insight into the evolutionary basis for animal parasitism in Rhizaria.</title>
        <authorList>
            <person name="Hiltunen Thoren M."/>
            <person name="Onut-Brannstrom I."/>
            <person name="Alfjorden A."/>
            <person name="Peckova H."/>
            <person name="Swords F."/>
            <person name="Hooper C."/>
            <person name="Holzer A.S."/>
            <person name="Bass D."/>
            <person name="Burki F."/>
        </authorList>
    </citation>
    <scope>NUCLEOTIDE SEQUENCE [LARGE SCALE GENOMIC DNA]</scope>
    <source>
        <strain evidence="1">20-A016</strain>
    </source>
</reference>
<evidence type="ECO:0000313" key="1">
    <source>
        <dbReference type="EMBL" id="MES1923338.1"/>
    </source>
</evidence>
<name>A0ABV2AUL0_9EUKA</name>
<dbReference type="Proteomes" id="UP001439008">
    <property type="component" value="Unassembled WGS sequence"/>
</dbReference>
<proteinExistence type="predicted"/>
<evidence type="ECO:0000313" key="2">
    <source>
        <dbReference type="Proteomes" id="UP001439008"/>
    </source>
</evidence>
<accession>A0ABV2AUL0</accession>
<keyword evidence="2" id="KW-1185">Reference proteome</keyword>
<gene>
    <name evidence="1" type="ORF">MHBO_004899</name>
</gene>
<organism evidence="1 2">
    <name type="scientific">Bonamia ostreae</name>
    <dbReference type="NCBI Taxonomy" id="126728"/>
    <lineage>
        <taxon>Eukaryota</taxon>
        <taxon>Sar</taxon>
        <taxon>Rhizaria</taxon>
        <taxon>Endomyxa</taxon>
        <taxon>Ascetosporea</taxon>
        <taxon>Haplosporida</taxon>
        <taxon>Bonamia</taxon>
    </lineage>
</organism>
<protein>
    <submittedName>
        <fullName evidence="1">Uncharacterized protein</fullName>
    </submittedName>
</protein>
<feature type="non-terminal residue" evidence="1">
    <location>
        <position position="138"/>
    </location>
</feature>
<dbReference type="EMBL" id="JBDODL010005701">
    <property type="protein sequence ID" value="MES1923338.1"/>
    <property type="molecule type" value="Genomic_DNA"/>
</dbReference>
<comment type="caution">
    <text evidence="1">The sequence shown here is derived from an EMBL/GenBank/DDBJ whole genome shotgun (WGS) entry which is preliminary data.</text>
</comment>